<dbReference type="EMBL" id="JAVYII010000006">
    <property type="protein sequence ID" value="MDT9594332.1"/>
    <property type="molecule type" value="Genomic_DNA"/>
</dbReference>
<feature type="domain" description="TRSP" evidence="2">
    <location>
        <begin position="304"/>
        <end position="445"/>
    </location>
</feature>
<dbReference type="Pfam" id="PF15609">
    <property type="entry name" value="PRTase_2"/>
    <property type="match status" value="1"/>
</dbReference>
<accession>A0ABU3PYJ9</accession>
<evidence type="ECO:0000259" key="4">
    <source>
        <dbReference type="Pfam" id="PF15609"/>
    </source>
</evidence>
<evidence type="ECO:0000259" key="3">
    <source>
        <dbReference type="Pfam" id="PF15608"/>
    </source>
</evidence>
<protein>
    <submittedName>
        <fullName evidence="5">Phosphoribosyltransferase</fullName>
    </submittedName>
</protein>
<dbReference type="Pfam" id="PF15608">
    <property type="entry name" value="PELOTA_1"/>
    <property type="match status" value="1"/>
</dbReference>
<keyword evidence="5" id="KW-0808">Transferase</keyword>
<dbReference type="Proteomes" id="UP001268542">
    <property type="component" value="Unassembled WGS sequence"/>
</dbReference>
<dbReference type="GO" id="GO:0016757">
    <property type="term" value="F:glycosyltransferase activity"/>
    <property type="evidence" value="ECO:0007669"/>
    <property type="project" value="UniProtKB-KW"/>
</dbReference>
<feature type="domain" description="Orotate phosphoribosyltransferase-like" evidence="4">
    <location>
        <begin position="35"/>
        <end position="255"/>
    </location>
</feature>
<dbReference type="InterPro" id="IPR028157">
    <property type="entry name" value="PELOTA_dom"/>
</dbReference>
<feature type="domain" description="Cysteine protease StiP N-terminal" evidence="1">
    <location>
        <begin position="474"/>
        <end position="726"/>
    </location>
</feature>
<dbReference type="InterPro" id="IPR000836">
    <property type="entry name" value="PRTase_dom"/>
</dbReference>
<dbReference type="RefSeq" id="WP_315734003.1">
    <property type="nucleotide sequence ID" value="NZ_JAVYII010000006.1"/>
</dbReference>
<evidence type="ECO:0000313" key="6">
    <source>
        <dbReference type="Proteomes" id="UP001268542"/>
    </source>
</evidence>
<dbReference type="Gene3D" id="3.40.50.2020">
    <property type="match status" value="1"/>
</dbReference>
<dbReference type="Pfam" id="PF12500">
    <property type="entry name" value="TRSP"/>
    <property type="match status" value="1"/>
</dbReference>
<dbReference type="SUPFAM" id="SSF53271">
    <property type="entry name" value="PRTase-like"/>
    <property type="match status" value="1"/>
</dbReference>
<proteinExistence type="predicted"/>
<evidence type="ECO:0000259" key="2">
    <source>
        <dbReference type="Pfam" id="PF12500"/>
    </source>
</evidence>
<evidence type="ECO:0000313" key="5">
    <source>
        <dbReference type="EMBL" id="MDT9594332.1"/>
    </source>
</evidence>
<dbReference type="InterPro" id="IPR022537">
    <property type="entry name" value="TRSP_dom"/>
</dbReference>
<dbReference type="CDD" id="cd06223">
    <property type="entry name" value="PRTases_typeI"/>
    <property type="match status" value="1"/>
</dbReference>
<name>A0ABU3PYJ9_9ACTN</name>
<dbReference type="Pfam" id="PF11202">
    <property type="entry name" value="StiP"/>
    <property type="match status" value="1"/>
</dbReference>
<feature type="domain" description="PELOTA RNA-binding" evidence="3">
    <location>
        <begin position="753"/>
        <end position="832"/>
    </location>
</feature>
<sequence>MSATDAGAGWDGTWVAEHLGVRVLDGGGPVPLPSLVGMALRINPRRPHLLVSTVLAKHVPTDPRLVRAAGALLGLETAARLGRLDPDLLEAPRALLAAGAGADLAALDETVVALSARVGAGEGLVLGYAETATALGHLVARALRLPSLHSTRRRVRGATSHLEFDESHSHATRHLVVPADAALLRSGGPAVLVDDELTTGRTALATIRALHAVAPREAYVVAALVDARRAEDREQIAAVAAELGVSIDVVALASGSVELPEELPQIAAPEPLTLGTATRGTPTAVAGVPVPDPGDAWPVGVRESARHGFGPEDDVAASAAAARVATDVRDALAERGVPADGEVLVLGTEELMYAPLLVADALRRAGVGAYFSTTTRSPVQVRDVEGYAVRSGVRFVAHDRDADGYGEADRFAYNVAARPWAAVVVVLDRPAATAATRGHDGLLAALAPHAPVVLPVVLPVVTPGPGPLHGPEFGSYAADEVGWLLQDLSHVALEGGREERERAIQSGAAHYAESLPTEYRPDDAYRDLYAEQLAGVADRVGAAVVTVSELSRRVRGRDDLVLVSLARAGTPIGILMRRWARRHGWDWPHHAVSIVRDRGLDLTALRWIADRYDPRRVLVVDGWTGKGAIARELAAAVADANDVLRLGEEGFAPDLAVLADPGECVELFGTRDDFLIPSACLNSTVSGLVSRTVLNAELVGPDDFHGAKFYAELAAEDVSVAYLDAVESTFADVESAGVAEAARLQAADRTPTWSGWAAAEKLQADHGLPSVNLVKPGVGETTRVLLRRVPWRVVVRPGREADLRHVRLLAADRGVPVVEVPDLPYSCVGIIRPTEQDGS</sequence>
<organism evidence="5 6">
    <name type="scientific">Nocardioides imazamoxiresistens</name>
    <dbReference type="NCBI Taxonomy" id="3231893"/>
    <lineage>
        <taxon>Bacteria</taxon>
        <taxon>Bacillati</taxon>
        <taxon>Actinomycetota</taxon>
        <taxon>Actinomycetes</taxon>
        <taxon>Propionibacteriales</taxon>
        <taxon>Nocardioidaceae</taxon>
        <taxon>Nocardioides</taxon>
    </lineage>
</organism>
<dbReference type="InterPro" id="IPR029057">
    <property type="entry name" value="PRTase-like"/>
</dbReference>
<keyword evidence="6" id="KW-1185">Reference proteome</keyword>
<comment type="caution">
    <text evidence="5">The sequence shown here is derived from an EMBL/GenBank/DDBJ whole genome shotgun (WGS) entry which is preliminary data.</text>
</comment>
<dbReference type="InterPro" id="IPR011215">
    <property type="entry name" value="StiP_N"/>
</dbReference>
<dbReference type="InterPro" id="IPR041688">
    <property type="entry name" value="PRTase_2"/>
</dbReference>
<reference evidence="5 6" key="1">
    <citation type="submission" date="2023-08" db="EMBL/GenBank/DDBJ databases">
        <title>Nocardioides seae sp. nov., a bacterium isolated from a soil.</title>
        <authorList>
            <person name="Wang X."/>
        </authorList>
    </citation>
    <scope>NUCLEOTIDE SEQUENCE [LARGE SCALE GENOMIC DNA]</scope>
    <source>
        <strain evidence="5 6">YZH12</strain>
    </source>
</reference>
<evidence type="ECO:0000259" key="1">
    <source>
        <dbReference type="Pfam" id="PF11202"/>
    </source>
</evidence>
<keyword evidence="5" id="KW-0328">Glycosyltransferase</keyword>
<gene>
    <name evidence="5" type="ORF">RDV89_14705</name>
</gene>